<comment type="subcellular location">
    <subcellularLocation>
        <location evidence="1">Cytoplasm</location>
        <location evidence="1">Cytoskeleton</location>
        <location evidence="1">Microtubule organizing center</location>
        <location evidence="1">Centrosome</location>
        <location evidence="1">Centriole</location>
    </subcellularLocation>
</comment>
<feature type="domain" description="Protein phosphatase 1 regulatory subunit 35 C-terminal" evidence="6">
    <location>
        <begin position="60"/>
        <end position="134"/>
    </location>
</feature>
<evidence type="ECO:0000256" key="5">
    <source>
        <dbReference type="SAM" id="MobiDB-lite"/>
    </source>
</evidence>
<dbReference type="InterPro" id="IPR029135">
    <property type="entry name" value="PPP1R35_C"/>
</dbReference>
<protein>
    <recommendedName>
        <fullName evidence="6">Protein phosphatase 1 regulatory subunit 35 C-terminal domain-containing protein</fullName>
    </recommendedName>
</protein>
<name>A0A1B0C6Q9_9MUSC</name>
<dbReference type="GO" id="GO:0005814">
    <property type="term" value="C:centriole"/>
    <property type="evidence" value="ECO:0007669"/>
    <property type="project" value="UniProtKB-SubCell"/>
</dbReference>
<reference evidence="7" key="2">
    <citation type="submission" date="2020-05" db="UniProtKB">
        <authorList>
            <consortium name="EnsemblMetazoa"/>
        </authorList>
    </citation>
    <scope>IDENTIFICATION</scope>
    <source>
        <strain evidence="7">IAEA</strain>
    </source>
</reference>
<dbReference type="Pfam" id="PF15503">
    <property type="entry name" value="PPP1R35_C"/>
    <property type="match status" value="1"/>
</dbReference>
<dbReference type="VEuPathDB" id="VectorBase:GPPI050627"/>
<accession>A0A1B0C6Q9</accession>
<reference evidence="8" key="1">
    <citation type="submission" date="2015-01" db="EMBL/GenBank/DDBJ databases">
        <authorList>
            <person name="Aksoy S."/>
            <person name="Warren W."/>
            <person name="Wilson R.K."/>
        </authorList>
    </citation>
    <scope>NUCLEOTIDE SEQUENCE [LARGE SCALE GENOMIC DNA]</scope>
    <source>
        <strain evidence="8">IAEA</strain>
    </source>
</reference>
<sequence>MANENACKDLQGAPGRHCNKLNKFGGPKTNSIHRHLNYMVDLQKCKTNGCTKIMDAQLCEVTKKLNFCPSHVVYNNLISLNVNDLSLTSKRNKNSSQKKHMKKDKQSGSNLEEYLEPLEPFVNVIFEPHITINCYENEFDFVSCYYRFIK</sequence>
<evidence type="ECO:0000256" key="2">
    <source>
        <dbReference type="ARBA" id="ARBA00022490"/>
    </source>
</evidence>
<keyword evidence="8" id="KW-1185">Reference proteome</keyword>
<evidence type="ECO:0000256" key="1">
    <source>
        <dbReference type="ARBA" id="ARBA00004114"/>
    </source>
</evidence>
<evidence type="ECO:0000256" key="4">
    <source>
        <dbReference type="ARBA" id="ARBA00029452"/>
    </source>
</evidence>
<organism evidence="7 8">
    <name type="scientific">Glossina palpalis gambiensis</name>
    <dbReference type="NCBI Taxonomy" id="67801"/>
    <lineage>
        <taxon>Eukaryota</taxon>
        <taxon>Metazoa</taxon>
        <taxon>Ecdysozoa</taxon>
        <taxon>Arthropoda</taxon>
        <taxon>Hexapoda</taxon>
        <taxon>Insecta</taxon>
        <taxon>Pterygota</taxon>
        <taxon>Neoptera</taxon>
        <taxon>Endopterygota</taxon>
        <taxon>Diptera</taxon>
        <taxon>Brachycera</taxon>
        <taxon>Muscomorpha</taxon>
        <taxon>Hippoboscoidea</taxon>
        <taxon>Glossinidae</taxon>
        <taxon>Glossina</taxon>
    </lineage>
</organism>
<feature type="region of interest" description="Disordered" evidence="5">
    <location>
        <begin position="89"/>
        <end position="109"/>
    </location>
</feature>
<evidence type="ECO:0000313" key="8">
    <source>
        <dbReference type="Proteomes" id="UP000092460"/>
    </source>
</evidence>
<dbReference type="EnsemblMetazoa" id="GPPI050627-RA">
    <property type="protein sequence ID" value="GPPI050627-PA"/>
    <property type="gene ID" value="GPPI050627"/>
</dbReference>
<keyword evidence="3" id="KW-0206">Cytoskeleton</keyword>
<dbReference type="Proteomes" id="UP000092460">
    <property type="component" value="Unassembled WGS sequence"/>
</dbReference>
<evidence type="ECO:0000313" key="7">
    <source>
        <dbReference type="EnsemblMetazoa" id="GPPI050627-PA"/>
    </source>
</evidence>
<proteinExistence type="inferred from homology"/>
<dbReference type="EMBL" id="JXJN01026856">
    <property type="status" value="NOT_ANNOTATED_CDS"/>
    <property type="molecule type" value="Genomic_DNA"/>
</dbReference>
<comment type="similarity">
    <text evidence="4">Belongs to the PPP1R35 family.</text>
</comment>
<dbReference type="AlphaFoldDB" id="A0A1B0C6Q9"/>
<keyword evidence="2" id="KW-0963">Cytoplasm</keyword>
<evidence type="ECO:0000256" key="3">
    <source>
        <dbReference type="ARBA" id="ARBA00023212"/>
    </source>
</evidence>
<feature type="compositionally biased region" description="Basic residues" evidence="5">
    <location>
        <begin position="90"/>
        <end position="103"/>
    </location>
</feature>
<evidence type="ECO:0000259" key="6">
    <source>
        <dbReference type="Pfam" id="PF15503"/>
    </source>
</evidence>